<reference evidence="7 8" key="1">
    <citation type="submission" date="2019-07" db="EMBL/GenBank/DDBJ databases">
        <authorList>
            <person name="Brisse S."/>
            <person name="Rodrigues C."/>
            <person name="Thorpe H."/>
        </authorList>
    </citation>
    <scope>NUCLEOTIDE SEQUENCE [LARGE SCALE GENOMIC DNA]</scope>
    <source>
        <strain evidence="7">SB6408</strain>
    </source>
</reference>
<dbReference type="PANTHER" id="PTHR43280">
    <property type="entry name" value="ARAC-FAMILY TRANSCRIPTIONAL REGULATOR"/>
    <property type="match status" value="1"/>
</dbReference>
<protein>
    <recommendedName>
        <fullName evidence="5">Arabinose operon regulatory protein</fullName>
    </recommendedName>
</protein>
<dbReference type="NCBIfam" id="NF007860">
    <property type="entry name" value="PRK10572.1"/>
    <property type="match status" value="1"/>
</dbReference>
<dbReference type="SUPFAM" id="SSF46689">
    <property type="entry name" value="Homeodomain-like"/>
    <property type="match status" value="2"/>
</dbReference>
<keyword evidence="1" id="KW-0805">Transcription regulation</keyword>
<dbReference type="EMBL" id="CABGHF010000001">
    <property type="protein sequence ID" value="VUS31654.1"/>
    <property type="molecule type" value="Genomic_DNA"/>
</dbReference>
<proteinExistence type="predicted"/>
<accession>A0A564HGB2</accession>
<sequence length="298" mass="34991">MWLPTMNTNSVDDDLVIYSPLMRSFTFNAWLVAGYTPIIQGNKLDKFIVREQGMKGYVINITLRGEGIIHRNNDTFICHPNDVLLFPPGCPHHYGRQVKSDCWEHLWIYFMPRPYWIDWLKWDHLWHQVGITQSRDEDFLHRLKDDFKEVIRLYSSVDRLDSILAMNCLEKILLNCFKLQPGSNRASVDPRINAICQYVDENLAEKITINTLAARAFLSPSRLAHLFRQETGMTIFAWREKQRMNRASLLLQHAQLTIAQIAQLVGYDDALYFSRLFHQQFGVGPREYRKRFSQLNAL</sequence>
<evidence type="ECO:0000313" key="7">
    <source>
        <dbReference type="EMBL" id="VUS31654.1"/>
    </source>
</evidence>
<dbReference type="Pfam" id="PF02311">
    <property type="entry name" value="AraC_binding"/>
    <property type="match status" value="1"/>
</dbReference>
<feature type="domain" description="HTH araC/xylS-type" evidence="6">
    <location>
        <begin position="193"/>
        <end position="291"/>
    </location>
</feature>
<dbReference type="InterPro" id="IPR003313">
    <property type="entry name" value="AraC-bd"/>
</dbReference>
<evidence type="ECO:0000256" key="3">
    <source>
        <dbReference type="ARBA" id="ARBA00023159"/>
    </source>
</evidence>
<evidence type="ECO:0000259" key="6">
    <source>
        <dbReference type="PROSITE" id="PS01124"/>
    </source>
</evidence>
<organism evidence="7 8">
    <name type="scientific">Klebsiella spallanzanii</name>
    <dbReference type="NCBI Taxonomy" id="2587528"/>
    <lineage>
        <taxon>Bacteria</taxon>
        <taxon>Pseudomonadati</taxon>
        <taxon>Pseudomonadota</taxon>
        <taxon>Gammaproteobacteria</taxon>
        <taxon>Enterobacterales</taxon>
        <taxon>Enterobacteriaceae</taxon>
        <taxon>Klebsiella/Raoultella group</taxon>
        <taxon>Klebsiella</taxon>
    </lineage>
</organism>
<dbReference type="PANTHER" id="PTHR43280:SF25">
    <property type="entry name" value="ARABINOSE OPERON REGULATORY PROTEIN"/>
    <property type="match status" value="1"/>
</dbReference>
<dbReference type="SUPFAM" id="SSF51215">
    <property type="entry name" value="Regulatory protein AraC"/>
    <property type="match status" value="1"/>
</dbReference>
<dbReference type="InterPro" id="IPR037923">
    <property type="entry name" value="HTH-like"/>
</dbReference>
<gene>
    <name evidence="7" type="primary">araC_1</name>
    <name evidence="7" type="ORF">SB6408_00404</name>
</gene>
<dbReference type="PRINTS" id="PR00032">
    <property type="entry name" value="HTHARAC"/>
</dbReference>
<dbReference type="Proteomes" id="UP000318370">
    <property type="component" value="Unassembled WGS sequence"/>
</dbReference>
<evidence type="ECO:0000256" key="1">
    <source>
        <dbReference type="ARBA" id="ARBA00023015"/>
    </source>
</evidence>
<dbReference type="GO" id="GO:0043565">
    <property type="term" value="F:sequence-specific DNA binding"/>
    <property type="evidence" value="ECO:0007669"/>
    <property type="project" value="InterPro"/>
</dbReference>
<dbReference type="InterPro" id="IPR018060">
    <property type="entry name" value="HTH_AraC"/>
</dbReference>
<evidence type="ECO:0000313" key="8">
    <source>
        <dbReference type="Proteomes" id="UP000318370"/>
    </source>
</evidence>
<dbReference type="SMART" id="SM00342">
    <property type="entry name" value="HTH_ARAC"/>
    <property type="match status" value="1"/>
</dbReference>
<evidence type="ECO:0000256" key="4">
    <source>
        <dbReference type="ARBA" id="ARBA00023163"/>
    </source>
</evidence>
<evidence type="ECO:0000256" key="2">
    <source>
        <dbReference type="ARBA" id="ARBA00023125"/>
    </source>
</evidence>
<keyword evidence="2" id="KW-0238">DNA-binding</keyword>
<dbReference type="InterPro" id="IPR020449">
    <property type="entry name" value="Tscrpt_reg_AraC-type_HTH"/>
</dbReference>
<dbReference type="AlphaFoldDB" id="A0A564HGB2"/>
<dbReference type="Gene3D" id="1.10.10.60">
    <property type="entry name" value="Homeodomain-like"/>
    <property type="match status" value="2"/>
</dbReference>
<keyword evidence="3" id="KW-0010">Activator</keyword>
<dbReference type="Pfam" id="PF12833">
    <property type="entry name" value="HTH_18"/>
    <property type="match status" value="1"/>
</dbReference>
<evidence type="ECO:0000256" key="5">
    <source>
        <dbReference type="ARBA" id="ARBA00044978"/>
    </source>
</evidence>
<dbReference type="Gene3D" id="2.60.120.280">
    <property type="entry name" value="Regulatory protein AraC"/>
    <property type="match status" value="1"/>
</dbReference>
<dbReference type="InterPro" id="IPR009057">
    <property type="entry name" value="Homeodomain-like_sf"/>
</dbReference>
<dbReference type="GO" id="GO:0003700">
    <property type="term" value="F:DNA-binding transcription factor activity"/>
    <property type="evidence" value="ECO:0007669"/>
    <property type="project" value="InterPro"/>
</dbReference>
<keyword evidence="4" id="KW-0804">Transcription</keyword>
<dbReference type="PROSITE" id="PS01124">
    <property type="entry name" value="HTH_ARAC_FAMILY_2"/>
    <property type="match status" value="1"/>
</dbReference>
<name>A0A564HGB2_9ENTR</name>